<evidence type="ECO:0000256" key="2">
    <source>
        <dbReference type="ARBA" id="ARBA00023125"/>
    </source>
</evidence>
<dbReference type="STRING" id="1108045.GORHZ_181_00020"/>
<organism evidence="5 6">
    <name type="scientific">Gordonia rhizosphera NBRC 16068</name>
    <dbReference type="NCBI Taxonomy" id="1108045"/>
    <lineage>
        <taxon>Bacteria</taxon>
        <taxon>Bacillati</taxon>
        <taxon>Actinomycetota</taxon>
        <taxon>Actinomycetes</taxon>
        <taxon>Mycobacteriales</taxon>
        <taxon>Gordoniaceae</taxon>
        <taxon>Gordonia</taxon>
    </lineage>
</organism>
<dbReference type="OrthoDB" id="9799345at2"/>
<keyword evidence="6" id="KW-1185">Reference proteome</keyword>
<dbReference type="EMBL" id="BAHC01000181">
    <property type="protein sequence ID" value="GAB92485.1"/>
    <property type="molecule type" value="Genomic_DNA"/>
</dbReference>
<dbReference type="PROSITE" id="PS01124">
    <property type="entry name" value="HTH_ARAC_FAMILY_2"/>
    <property type="match status" value="1"/>
</dbReference>
<dbReference type="RefSeq" id="WP_006336976.1">
    <property type="nucleotide sequence ID" value="NZ_BAHC01000181.1"/>
</dbReference>
<proteinExistence type="predicted"/>
<comment type="caution">
    <text evidence="5">The sequence shown here is derived from an EMBL/GenBank/DDBJ whole genome shotgun (WGS) entry which is preliminary data.</text>
</comment>
<dbReference type="Pfam" id="PF14525">
    <property type="entry name" value="AraC_binding_2"/>
    <property type="match status" value="1"/>
</dbReference>
<protein>
    <submittedName>
        <fullName evidence="5">Putative AraC family transcriptional regulator</fullName>
    </submittedName>
</protein>
<feature type="domain" description="HTH araC/xylS-type" evidence="4">
    <location>
        <begin position="207"/>
        <end position="308"/>
    </location>
</feature>
<dbReference type="AlphaFoldDB" id="K6VZZ5"/>
<reference evidence="5 6" key="1">
    <citation type="submission" date="2012-08" db="EMBL/GenBank/DDBJ databases">
        <title>Whole genome shotgun sequence of Gordonia rhizosphera NBRC 16068.</title>
        <authorList>
            <person name="Takarada H."/>
            <person name="Isaki S."/>
            <person name="Hosoyama A."/>
            <person name="Tsuchikane K."/>
            <person name="Katsumata H."/>
            <person name="Baba S."/>
            <person name="Ohji S."/>
            <person name="Yamazaki S."/>
            <person name="Fujita N."/>
        </authorList>
    </citation>
    <scope>NUCLEOTIDE SEQUENCE [LARGE SCALE GENOMIC DNA]</scope>
    <source>
        <strain evidence="5 6">NBRC 16068</strain>
    </source>
</reference>
<gene>
    <name evidence="5" type="ORF">GORHZ_181_00020</name>
</gene>
<dbReference type="GO" id="GO:0003700">
    <property type="term" value="F:DNA-binding transcription factor activity"/>
    <property type="evidence" value="ECO:0007669"/>
    <property type="project" value="InterPro"/>
</dbReference>
<evidence type="ECO:0000313" key="6">
    <source>
        <dbReference type="Proteomes" id="UP000008363"/>
    </source>
</evidence>
<evidence type="ECO:0000256" key="3">
    <source>
        <dbReference type="ARBA" id="ARBA00023163"/>
    </source>
</evidence>
<accession>K6VZZ5</accession>
<dbReference type="GO" id="GO:0043565">
    <property type="term" value="F:sequence-specific DNA binding"/>
    <property type="evidence" value="ECO:0007669"/>
    <property type="project" value="InterPro"/>
</dbReference>
<keyword evidence="2" id="KW-0238">DNA-binding</keyword>
<dbReference type="InterPro" id="IPR050204">
    <property type="entry name" value="AraC_XylS_family_regulators"/>
</dbReference>
<dbReference type="eggNOG" id="COG2207">
    <property type="taxonomic scope" value="Bacteria"/>
</dbReference>
<evidence type="ECO:0000256" key="1">
    <source>
        <dbReference type="ARBA" id="ARBA00023015"/>
    </source>
</evidence>
<keyword evidence="1" id="KW-0805">Transcription regulation</keyword>
<keyword evidence="3" id="KW-0804">Transcription</keyword>
<dbReference type="PANTHER" id="PTHR46796:SF6">
    <property type="entry name" value="ARAC SUBFAMILY"/>
    <property type="match status" value="1"/>
</dbReference>
<evidence type="ECO:0000313" key="5">
    <source>
        <dbReference type="EMBL" id="GAB92485.1"/>
    </source>
</evidence>
<dbReference type="Pfam" id="PF12833">
    <property type="entry name" value="HTH_18"/>
    <property type="match status" value="1"/>
</dbReference>
<dbReference type="Proteomes" id="UP000008363">
    <property type="component" value="Unassembled WGS sequence"/>
</dbReference>
<name>K6VZZ5_9ACTN</name>
<dbReference type="InterPro" id="IPR018060">
    <property type="entry name" value="HTH_AraC"/>
</dbReference>
<dbReference type="Gene3D" id="1.10.10.60">
    <property type="entry name" value="Homeodomain-like"/>
    <property type="match status" value="1"/>
</dbReference>
<dbReference type="SMART" id="SM00342">
    <property type="entry name" value="HTH_ARAC"/>
    <property type="match status" value="1"/>
</dbReference>
<dbReference type="PANTHER" id="PTHR46796">
    <property type="entry name" value="HTH-TYPE TRANSCRIPTIONAL ACTIVATOR RHAS-RELATED"/>
    <property type="match status" value="1"/>
</dbReference>
<evidence type="ECO:0000259" key="4">
    <source>
        <dbReference type="PROSITE" id="PS01124"/>
    </source>
</evidence>
<dbReference type="InterPro" id="IPR035418">
    <property type="entry name" value="AraC-bd_2"/>
</dbReference>
<sequence length="310" mass="34972">MISLTKRYDLHDWRLAVSRRMQPLFIESLDDTDFHADVRLIEQSGIQLWDIAATPHHFQRTAQHARDAREPLVSLAMQLDGSGTTVQGGRTTELGPGDYTLLDWTSPYSREFETGHRMAVILVPRRVIGVSDTPTSAFNVRLDGHEGLGPLTTGLISGLLNSWPTVSRSPSDESVLQASFLILRQAIAQHLDQAEVDPVNPQRLQTLEIRRYILDNLGDPSLDPQTVADAHFMSLRQLHKLFNGDGVTVAAWMRLQRLERIRMDLGDPALKQLSLAAIFNRWGIESTTNASRLFRREFGVSPQQFRRNCT</sequence>